<sequence>AELAALTQAFGALDASQWMSLHEAVSTERFADCGLQLADGQQLRAHGAIVTSRRPEGKANMVALQS</sequence>
<evidence type="ECO:0000313" key="2">
    <source>
        <dbReference type="Proteomes" id="UP001189429"/>
    </source>
</evidence>
<gene>
    <name evidence="1" type="ORF">PCOR1329_LOCUS73100</name>
</gene>
<comment type="caution">
    <text evidence="1">The sequence shown here is derived from an EMBL/GenBank/DDBJ whole genome shotgun (WGS) entry which is preliminary data.</text>
</comment>
<reference evidence="1" key="1">
    <citation type="submission" date="2023-10" db="EMBL/GenBank/DDBJ databases">
        <authorList>
            <person name="Chen Y."/>
            <person name="Shah S."/>
            <person name="Dougan E. K."/>
            <person name="Thang M."/>
            <person name="Chan C."/>
        </authorList>
    </citation>
    <scope>NUCLEOTIDE SEQUENCE [LARGE SCALE GENOMIC DNA]</scope>
</reference>
<organism evidence="1 2">
    <name type="scientific">Prorocentrum cordatum</name>
    <dbReference type="NCBI Taxonomy" id="2364126"/>
    <lineage>
        <taxon>Eukaryota</taxon>
        <taxon>Sar</taxon>
        <taxon>Alveolata</taxon>
        <taxon>Dinophyceae</taxon>
        <taxon>Prorocentrales</taxon>
        <taxon>Prorocentraceae</taxon>
        <taxon>Prorocentrum</taxon>
    </lineage>
</organism>
<name>A0ABN9X6Z1_9DINO</name>
<evidence type="ECO:0000313" key="1">
    <source>
        <dbReference type="EMBL" id="CAK0893892.1"/>
    </source>
</evidence>
<protein>
    <submittedName>
        <fullName evidence="1">Uncharacterized protein</fullName>
    </submittedName>
</protein>
<feature type="non-terminal residue" evidence="1">
    <location>
        <position position="1"/>
    </location>
</feature>
<keyword evidence="2" id="KW-1185">Reference proteome</keyword>
<dbReference type="EMBL" id="CAUYUJ010019824">
    <property type="protein sequence ID" value="CAK0893892.1"/>
    <property type="molecule type" value="Genomic_DNA"/>
</dbReference>
<proteinExistence type="predicted"/>
<dbReference type="Proteomes" id="UP001189429">
    <property type="component" value="Unassembled WGS sequence"/>
</dbReference>
<accession>A0ABN9X6Z1</accession>